<name>A0A7W9QFG5_9ACTN</name>
<sequence>MVDRGKYGSKIHLITKRTELPLSIGISGANTHDTQALIPQVKGIPPIRSRRRPRRLRLHKLHPLQGL</sequence>
<keyword evidence="2" id="KW-1185">Reference proteome</keyword>
<accession>A0A7W9QFG5</accession>
<dbReference type="AlphaFoldDB" id="A0A7W9QFG5"/>
<gene>
    <name evidence="1" type="ORF">FHS42_006386</name>
</gene>
<reference evidence="1 2" key="1">
    <citation type="submission" date="2020-08" db="EMBL/GenBank/DDBJ databases">
        <title>Genomic Encyclopedia of Type Strains, Phase III (KMG-III): the genomes of soil and plant-associated and newly described type strains.</title>
        <authorList>
            <person name="Whitman W."/>
        </authorList>
    </citation>
    <scope>NUCLEOTIDE SEQUENCE [LARGE SCALE GENOMIC DNA]</scope>
    <source>
        <strain evidence="1 2">CECT 8305</strain>
    </source>
</reference>
<evidence type="ECO:0000313" key="1">
    <source>
        <dbReference type="EMBL" id="MBB5939293.1"/>
    </source>
</evidence>
<dbReference type="Proteomes" id="UP000588098">
    <property type="component" value="Unassembled WGS sequence"/>
</dbReference>
<organism evidence="1 2">
    <name type="scientific">Streptomyces zagrosensis</name>
    <dbReference type="NCBI Taxonomy" id="1042984"/>
    <lineage>
        <taxon>Bacteria</taxon>
        <taxon>Bacillati</taxon>
        <taxon>Actinomycetota</taxon>
        <taxon>Actinomycetes</taxon>
        <taxon>Kitasatosporales</taxon>
        <taxon>Streptomycetaceae</taxon>
        <taxon>Streptomyces</taxon>
    </lineage>
</organism>
<protein>
    <recommendedName>
        <fullName evidence="3">Transposase</fullName>
    </recommendedName>
</protein>
<dbReference type="EMBL" id="JACHJL010000022">
    <property type="protein sequence ID" value="MBB5939293.1"/>
    <property type="molecule type" value="Genomic_DNA"/>
</dbReference>
<proteinExistence type="predicted"/>
<evidence type="ECO:0008006" key="3">
    <source>
        <dbReference type="Google" id="ProtNLM"/>
    </source>
</evidence>
<evidence type="ECO:0000313" key="2">
    <source>
        <dbReference type="Proteomes" id="UP000588098"/>
    </source>
</evidence>
<comment type="caution">
    <text evidence="1">The sequence shown here is derived from an EMBL/GenBank/DDBJ whole genome shotgun (WGS) entry which is preliminary data.</text>
</comment>